<dbReference type="PANTHER" id="PTHR43353:SF5">
    <property type="entry name" value="SUCCINATE-SEMIALDEHYDE DEHYDROGENASE, MITOCHONDRIAL"/>
    <property type="match status" value="1"/>
</dbReference>
<proteinExistence type="predicted"/>
<gene>
    <name evidence="3" type="ORF">M5X19_03715</name>
</gene>
<organism evidence="3 4">
    <name type="scientific">Paenibacillus alginolyticus</name>
    <dbReference type="NCBI Taxonomy" id="59839"/>
    <lineage>
        <taxon>Bacteria</taxon>
        <taxon>Bacillati</taxon>
        <taxon>Bacillota</taxon>
        <taxon>Bacilli</taxon>
        <taxon>Bacillales</taxon>
        <taxon>Paenibacillaceae</taxon>
        <taxon>Paenibacillus</taxon>
    </lineage>
</organism>
<dbReference type="InterPro" id="IPR015590">
    <property type="entry name" value="Aldehyde_DH_dom"/>
</dbReference>
<keyword evidence="1" id="KW-0560">Oxidoreductase</keyword>
<dbReference type="PANTHER" id="PTHR43353">
    <property type="entry name" value="SUCCINATE-SEMIALDEHYDE DEHYDROGENASE, MITOCHONDRIAL"/>
    <property type="match status" value="1"/>
</dbReference>
<dbReference type="InterPro" id="IPR016162">
    <property type="entry name" value="Ald_DH_N"/>
</dbReference>
<dbReference type="EMBL" id="JAMDMX010000008">
    <property type="protein sequence ID" value="MCY9692035.1"/>
    <property type="molecule type" value="Genomic_DNA"/>
</dbReference>
<dbReference type="SUPFAM" id="SSF53720">
    <property type="entry name" value="ALDH-like"/>
    <property type="match status" value="1"/>
</dbReference>
<protein>
    <submittedName>
        <fullName evidence="3">NAD-dependent succinate-semialdehyde dehydrogenase</fullName>
    </submittedName>
</protein>
<evidence type="ECO:0000313" key="3">
    <source>
        <dbReference type="EMBL" id="MCY9692035.1"/>
    </source>
</evidence>
<accession>A0ABT4G7A2</accession>
<dbReference type="CDD" id="cd07103">
    <property type="entry name" value="ALDH_F5_SSADH_GabD"/>
    <property type="match status" value="1"/>
</dbReference>
<dbReference type="RefSeq" id="WP_268613660.1">
    <property type="nucleotide sequence ID" value="NZ_JAMDMX010000008.1"/>
</dbReference>
<dbReference type="PROSITE" id="PS00070">
    <property type="entry name" value="ALDEHYDE_DEHYDR_CYS"/>
    <property type="match status" value="1"/>
</dbReference>
<dbReference type="Gene3D" id="3.40.605.10">
    <property type="entry name" value="Aldehyde Dehydrogenase, Chain A, domain 1"/>
    <property type="match status" value="1"/>
</dbReference>
<dbReference type="Pfam" id="PF00171">
    <property type="entry name" value="Aldedh"/>
    <property type="match status" value="1"/>
</dbReference>
<dbReference type="InterPro" id="IPR050740">
    <property type="entry name" value="Aldehyde_DH_Superfamily"/>
</dbReference>
<name>A0ABT4G7A2_9BACL</name>
<evidence type="ECO:0000313" key="4">
    <source>
        <dbReference type="Proteomes" id="UP001527099"/>
    </source>
</evidence>
<evidence type="ECO:0000256" key="1">
    <source>
        <dbReference type="ARBA" id="ARBA00023002"/>
    </source>
</evidence>
<dbReference type="Proteomes" id="UP001527099">
    <property type="component" value="Unassembled WGS sequence"/>
</dbReference>
<reference evidence="3 4" key="1">
    <citation type="submission" date="2022-05" db="EMBL/GenBank/DDBJ databases">
        <title>Genome Sequencing of Bee-Associated Microbes.</title>
        <authorList>
            <person name="Dunlap C."/>
        </authorList>
    </citation>
    <scope>NUCLEOTIDE SEQUENCE [LARGE SCALE GENOMIC DNA]</scope>
    <source>
        <strain evidence="3 4">NRRL B-14421</strain>
    </source>
</reference>
<keyword evidence="4" id="KW-1185">Reference proteome</keyword>
<dbReference type="InterPro" id="IPR016163">
    <property type="entry name" value="Ald_DH_C"/>
</dbReference>
<dbReference type="InterPro" id="IPR016160">
    <property type="entry name" value="Ald_DH_CS_CYS"/>
</dbReference>
<dbReference type="Gene3D" id="3.40.309.10">
    <property type="entry name" value="Aldehyde Dehydrogenase, Chain A, domain 2"/>
    <property type="match status" value="1"/>
</dbReference>
<sequence length="481" mass="52273">MLSMETKLYIDGEWTEAGSSLLSPVYNPATGELLTEVVQGGQEQARLAVEAAYRAFPSWSSTAAEVRSVWLRKMYDAIVANADRLGEIMTLEQGKPFEEAKGEVLWGADFLLWYSEEAKRINGEIIPSSRTTQKILVQRQPIGVVAAITPWNFPTSMITRKLAPALAAGCTAVIKPSPDTPLSAIALFEIFDQIGLPKGVVNLVLGDAEAIGREFLDNEKVRKISFTGSTNVGKYLLEQSAKQVKKVSLELGGHAPFIVFEDADLDAAAEGLMYNKFQNGGQTCICANRIFVHASVKDAFVEKFTNLMSELRVGNGMVAGMQMGPLIHAGAVAKVHEHVQDAVDKGATLVYGGSPLTEGEYAKGSYFAPTVLTNVTPEMKIFNEETFGPIAPFIIFENEEEVVQLANSSPYGLASYLYSTNLARTMRVADALEYGMVGVNESSLGYVQAPFGGIKQSGMGREGGQHGVDDFLEYKYINLNF</sequence>
<comment type="caution">
    <text evidence="3">The sequence shown here is derived from an EMBL/GenBank/DDBJ whole genome shotgun (WGS) entry which is preliminary data.</text>
</comment>
<feature type="domain" description="Aldehyde dehydrogenase" evidence="2">
    <location>
        <begin position="14"/>
        <end position="477"/>
    </location>
</feature>
<dbReference type="InterPro" id="IPR016161">
    <property type="entry name" value="Ald_DH/histidinol_DH"/>
</dbReference>
<evidence type="ECO:0000259" key="2">
    <source>
        <dbReference type="Pfam" id="PF00171"/>
    </source>
</evidence>